<feature type="compositionally biased region" description="Polar residues" evidence="1">
    <location>
        <begin position="163"/>
        <end position="173"/>
    </location>
</feature>
<proteinExistence type="predicted"/>
<feature type="region of interest" description="Disordered" evidence="1">
    <location>
        <begin position="122"/>
        <end position="173"/>
    </location>
</feature>
<dbReference type="GO" id="GO:0005634">
    <property type="term" value="C:nucleus"/>
    <property type="evidence" value="ECO:0007669"/>
    <property type="project" value="TreeGrafter"/>
</dbReference>
<dbReference type="GO" id="GO:0008284">
    <property type="term" value="P:positive regulation of cell population proliferation"/>
    <property type="evidence" value="ECO:0007669"/>
    <property type="project" value="TreeGrafter"/>
</dbReference>
<dbReference type="EMBL" id="HACG01038924">
    <property type="protein sequence ID" value="CEK85789.1"/>
    <property type="molecule type" value="Transcribed_RNA"/>
</dbReference>
<protein>
    <submittedName>
        <fullName evidence="2">Uncharacterized protein</fullName>
    </submittedName>
</protein>
<evidence type="ECO:0000313" key="2">
    <source>
        <dbReference type="EMBL" id="CEK85786.1"/>
    </source>
</evidence>
<sequence>MLATYLPTAVTMEVNGQTNLTVDVNHNRLSVLRPRTPTSPNPLDNEILMKRQSTGLSAFNDYVDLVKRHLMYAVREEVEILKQQIGEMMDRIGQLEYENTLLRSEAKPETLSKLLQPRLTQPAQTTLSTQPQTVSITSAPATQQTIAAQTQPQQQQQQQQTSMSQVGQPPSTT</sequence>
<reference evidence="2" key="1">
    <citation type="submission" date="2014-12" db="EMBL/GenBank/DDBJ databases">
        <title>Insight into the proteome of Arion vulgaris.</title>
        <authorList>
            <person name="Aradska J."/>
            <person name="Bulat T."/>
            <person name="Smidak R."/>
            <person name="Sarate P."/>
            <person name="Gangsoo J."/>
            <person name="Sialana F."/>
            <person name="Bilban M."/>
            <person name="Lubec G."/>
        </authorList>
    </citation>
    <scope>NUCLEOTIDE SEQUENCE</scope>
    <source>
        <tissue evidence="2">Skin</tissue>
    </source>
</reference>
<evidence type="ECO:0000256" key="1">
    <source>
        <dbReference type="SAM" id="MobiDB-lite"/>
    </source>
</evidence>
<dbReference type="GO" id="GO:0043066">
    <property type="term" value="P:negative regulation of apoptotic process"/>
    <property type="evidence" value="ECO:0007669"/>
    <property type="project" value="TreeGrafter"/>
</dbReference>
<dbReference type="CDD" id="cd21936">
    <property type="entry name" value="ZIP_TSC22D"/>
    <property type="match status" value="1"/>
</dbReference>
<gene>
    <name evidence="2" type="primary">ORF150240</name>
    <name evidence="3" type="synonym">ORF150251</name>
</gene>
<dbReference type="SUPFAM" id="SSF58026">
    <property type="entry name" value="Delta-sleep-inducing peptide immunoreactive peptide"/>
    <property type="match status" value="1"/>
</dbReference>
<dbReference type="Pfam" id="PF01166">
    <property type="entry name" value="TSC22"/>
    <property type="match status" value="1"/>
</dbReference>
<dbReference type="PANTHER" id="PTHR46745">
    <property type="entry name" value="TSC22 DOMAIN FAMILY PROTEIN 1"/>
    <property type="match status" value="1"/>
</dbReference>
<dbReference type="AlphaFoldDB" id="A0A0B7B0F0"/>
<dbReference type="GO" id="GO:0006357">
    <property type="term" value="P:regulation of transcription by RNA polymerase II"/>
    <property type="evidence" value="ECO:0007669"/>
    <property type="project" value="InterPro"/>
</dbReference>
<dbReference type="EMBL" id="HACG01038921">
    <property type="protein sequence ID" value="CEK85786.1"/>
    <property type="molecule type" value="Transcribed_RNA"/>
</dbReference>
<organism evidence="2">
    <name type="scientific">Arion vulgaris</name>
    <dbReference type="NCBI Taxonomy" id="1028688"/>
    <lineage>
        <taxon>Eukaryota</taxon>
        <taxon>Metazoa</taxon>
        <taxon>Spiralia</taxon>
        <taxon>Lophotrochozoa</taxon>
        <taxon>Mollusca</taxon>
        <taxon>Gastropoda</taxon>
        <taxon>Heterobranchia</taxon>
        <taxon>Euthyneura</taxon>
        <taxon>Panpulmonata</taxon>
        <taxon>Eupulmonata</taxon>
        <taxon>Stylommatophora</taxon>
        <taxon>Helicina</taxon>
        <taxon>Arionoidea</taxon>
        <taxon>Arionidae</taxon>
        <taxon>Arion</taxon>
    </lineage>
</organism>
<dbReference type="GO" id="GO:0005829">
    <property type="term" value="C:cytosol"/>
    <property type="evidence" value="ECO:0007669"/>
    <property type="project" value="TreeGrafter"/>
</dbReference>
<accession>A0A0B7B0F0</accession>
<feature type="compositionally biased region" description="Low complexity" evidence="1">
    <location>
        <begin position="136"/>
        <end position="162"/>
    </location>
</feature>
<dbReference type="InterPro" id="IPR000580">
    <property type="entry name" value="TSC22/Bun"/>
</dbReference>
<evidence type="ECO:0000313" key="3">
    <source>
        <dbReference type="EMBL" id="CEK85789.1"/>
    </source>
</evidence>
<name>A0A0B7B0F0_9EUPU</name>
<dbReference type="PANTHER" id="PTHR46745:SF1">
    <property type="entry name" value="TSC22 DOMAIN FAMILY PROTEIN 1"/>
    <property type="match status" value="1"/>
</dbReference>
<feature type="compositionally biased region" description="Polar residues" evidence="1">
    <location>
        <begin position="122"/>
        <end position="135"/>
    </location>
</feature>
<dbReference type="Gene3D" id="1.20.5.490">
    <property type="entry name" value="Single helix bin"/>
    <property type="match status" value="1"/>
</dbReference>